<dbReference type="RefSeq" id="XP_022840714.1">
    <property type="nucleotide sequence ID" value="XM_022985021.1"/>
</dbReference>
<evidence type="ECO:0000313" key="2">
    <source>
        <dbReference type="Proteomes" id="UP000009170"/>
    </source>
</evidence>
<comment type="caution">
    <text evidence="1">The sequence shown here is derived from an EMBL/GenBank/DDBJ whole genome shotgun (WGS) entry which is preliminary data.</text>
</comment>
<gene>
    <name evidence="1" type="ORF">OT_ostta02g01370</name>
</gene>
<dbReference type="InParanoid" id="A0A090MDI0"/>
<protein>
    <submittedName>
        <fullName evidence="1">Armadillo-type fold</fullName>
    </submittedName>
</protein>
<dbReference type="InterPro" id="IPR011989">
    <property type="entry name" value="ARM-like"/>
</dbReference>
<sequence>MRRRLTQEIYDETVANYTENFDMDALEARESALEELKLQDFDVSMVSQPSCFSRNTVAREQAQLVLSSLRAILEMEEKHTEESMKEGVLSRQQILALILAARSSATDHDDAFLRVIGQSGANKLLLQISCKITEAAHQRDWAFECLEALMVVPENSQLVLECQEFSGVLRTLSTSESSSSFNNFVASAMKHQDDNKTVLLQEYVLDMLSRTLTSDDELMVQSASRVLISILLDGVHTVASRKHTRALILFEHGIVRHVCAGIYRCSQLNQYTTLLHLLELLTELLVNERACRSVEVDIMRVLLDLSTSEDSALLLHQICKCVRRLVMCDSCKISLLNLRIIDVFVPLLDHDTPWLEEIVGTIAALTLRNQSAACTLYETDGINKVLKIMQHDRRGKVLRQCCVLIRNVANRNETIKEYLNSVNAGRILRSLKDDHPRFCVDVGSAALRDLGISDYNDGWTPRTPILGASGVILDL</sequence>
<dbReference type="GeneID" id="9837064"/>
<proteinExistence type="predicted"/>
<evidence type="ECO:0000313" key="1">
    <source>
        <dbReference type="EMBL" id="CEG00976.1"/>
    </source>
</evidence>
<dbReference type="AlphaFoldDB" id="A0A090MDI0"/>
<organism evidence="1 2">
    <name type="scientific">Ostreococcus tauri</name>
    <name type="common">Marine green alga</name>
    <dbReference type="NCBI Taxonomy" id="70448"/>
    <lineage>
        <taxon>Eukaryota</taxon>
        <taxon>Viridiplantae</taxon>
        <taxon>Chlorophyta</taxon>
        <taxon>Mamiellophyceae</taxon>
        <taxon>Mamiellales</taxon>
        <taxon>Bathycoccaceae</taxon>
        <taxon>Ostreococcus</taxon>
    </lineage>
</organism>
<name>A0A090MDI0_OSTTA</name>
<dbReference type="Proteomes" id="UP000009170">
    <property type="component" value="Unassembled WGS sequence"/>
</dbReference>
<keyword evidence="2" id="KW-1185">Reference proteome</keyword>
<reference evidence="2" key="1">
    <citation type="journal article" date="2006" name="Proc. Natl. Acad. Sci. U.S.A.">
        <title>Genome analysis of the smallest free-living eukaryote Ostreococcus tauri unveils many unique features.</title>
        <authorList>
            <person name="Derelle E."/>
            <person name="Ferraz C."/>
            <person name="Rombauts S."/>
            <person name="Rouze P."/>
            <person name="Worden A.Z."/>
            <person name="Robbens S."/>
            <person name="Partensky F."/>
            <person name="Degroeve S."/>
            <person name="Echeynie S."/>
            <person name="Cooke R."/>
            <person name="Saeys Y."/>
            <person name="Wuyts J."/>
            <person name="Jabbari K."/>
            <person name="Bowler C."/>
            <person name="Panaud O."/>
            <person name="Piegu B."/>
            <person name="Ball S.G."/>
            <person name="Ral J.-P."/>
            <person name="Bouget F.-Y."/>
            <person name="Piganeau G."/>
            <person name="De Baets B."/>
            <person name="Picard A."/>
            <person name="Delseny M."/>
            <person name="Demaille J."/>
            <person name="Van de Peer Y."/>
            <person name="Moreau H."/>
        </authorList>
    </citation>
    <scope>NUCLEOTIDE SEQUENCE [LARGE SCALE GENOMIC DNA]</scope>
    <source>
        <strain evidence="2">OTTH 0595 / CCAP 157/2 / RCC745</strain>
    </source>
</reference>
<dbReference type="STRING" id="70448.A0A090MDI0"/>
<dbReference type="SUPFAM" id="SSF48371">
    <property type="entry name" value="ARM repeat"/>
    <property type="match status" value="1"/>
</dbReference>
<dbReference type="FunCoup" id="A0A090MDI0">
    <property type="interactions" value="1709"/>
</dbReference>
<dbReference type="OrthoDB" id="449062at2759"/>
<dbReference type="KEGG" id="ota:OT_ostta02g01370"/>
<accession>A0A090MDI0</accession>
<dbReference type="EMBL" id="CAID01000002">
    <property type="protein sequence ID" value="CEG00976.1"/>
    <property type="molecule type" value="Genomic_DNA"/>
</dbReference>
<dbReference type="Gene3D" id="1.25.10.10">
    <property type="entry name" value="Leucine-rich Repeat Variant"/>
    <property type="match status" value="1"/>
</dbReference>
<reference evidence="1 2" key="2">
    <citation type="journal article" date="2014" name="BMC Genomics">
        <title>An improved genome of the model marine alga Ostreococcus tauri unfolds by assessing Illumina de novo assemblies.</title>
        <authorList>
            <person name="Blanc-Mathieu R."/>
            <person name="Verhelst B."/>
            <person name="Derelle E."/>
            <person name="Rombauts S."/>
            <person name="Bouget F.Y."/>
            <person name="Carre I."/>
            <person name="Chateau A."/>
            <person name="Eyre-Walker A."/>
            <person name="Grimsley N."/>
            <person name="Moreau H."/>
            <person name="Piegu B."/>
            <person name="Rivals E."/>
            <person name="Schackwitz W."/>
            <person name="Van de Peer Y."/>
            <person name="Piganeau G."/>
        </authorList>
    </citation>
    <scope>NUCLEOTIDE SEQUENCE [LARGE SCALE GENOMIC DNA]</scope>
    <source>
        <strain evidence="2">OTTH 0595 / CCAP 157/2 / RCC745</strain>
    </source>
</reference>
<dbReference type="InterPro" id="IPR016024">
    <property type="entry name" value="ARM-type_fold"/>
</dbReference>